<comment type="similarity">
    <text evidence="1">Belongs to the ATP-dependent AMP-binding enzyme family.</text>
</comment>
<evidence type="ECO:0000259" key="5">
    <source>
        <dbReference type="Pfam" id="PF13193"/>
    </source>
</evidence>
<feature type="domain" description="AMP-dependent synthetase/ligase" evidence="4">
    <location>
        <begin position="17"/>
        <end position="376"/>
    </location>
</feature>
<feature type="transmembrane region" description="Helical" evidence="3">
    <location>
        <begin position="259"/>
        <end position="280"/>
    </location>
</feature>
<accession>A0ABS4BCQ7</accession>
<protein>
    <submittedName>
        <fullName evidence="6">AMP-binding protein</fullName>
    </submittedName>
</protein>
<dbReference type="InterPro" id="IPR045851">
    <property type="entry name" value="AMP-bd_C_sf"/>
</dbReference>
<dbReference type="Proteomes" id="UP000678276">
    <property type="component" value="Unassembled WGS sequence"/>
</dbReference>
<dbReference type="PANTHER" id="PTHR43201">
    <property type="entry name" value="ACYL-COA SYNTHETASE"/>
    <property type="match status" value="1"/>
</dbReference>
<sequence length="547" mass="58768">MSQLSGVTDDQTVFGRFQRTAERYADRPFLTVLPETAAVYGIAAGTTTYGKALDAVLAQVEAYRAGGYGAGHRVGLLLHNRPDFIFHWFALNALGVSVVPINPDLRAVELEYLIAHSKLVLAVATADRVRDLVEAAEASGAVIGVITPGEPVPAAATPRTLGQAGLSRDDECALLYTSGTTGKPKGCVLTNDYFLTAGEWYATVGGLAALRADPPERMLTPLPLFHMNAMAYSLIGVITVGGSIAILDRFHPKRWWASVRTFGATVVHYLGVMPAMLMAAPADPSDTAHEVRFGFGAGVDRSLHGPFEERFGFPLLEAWAMTETGAGAVVIASEEPRRIGTNCFGRPRPEVEIAIRTETGGEAMTDEPGEMLVRRAGPDPKRGFFREYLGDPDATKAAWEGGWFHTGDVVRRDADGQLHFVDRRKNVIRRSGENISAVEVESVLARHPGVGSVAVAPTLDAVRGEEVVALIVPREGACAGPELAREIVRYCLSQLAYYKAPGHVAFVDAIPLTSTEKIQRGALKTTVETLIAKGIAIDTRSLKKRTA</sequence>
<keyword evidence="3" id="KW-0812">Transmembrane</keyword>
<evidence type="ECO:0000313" key="7">
    <source>
        <dbReference type="Proteomes" id="UP000678276"/>
    </source>
</evidence>
<dbReference type="InterPro" id="IPR000873">
    <property type="entry name" value="AMP-dep_synth/lig_dom"/>
</dbReference>
<dbReference type="InterPro" id="IPR025110">
    <property type="entry name" value="AMP-bd_C"/>
</dbReference>
<evidence type="ECO:0000313" key="6">
    <source>
        <dbReference type="EMBL" id="MBP0614546.1"/>
    </source>
</evidence>
<name>A0ABS4BCQ7_9HYPH</name>
<dbReference type="Gene3D" id="3.40.50.12780">
    <property type="entry name" value="N-terminal domain of ligase-like"/>
    <property type="match status" value="1"/>
</dbReference>
<reference evidence="6 7" key="1">
    <citation type="submission" date="2021-04" db="EMBL/GenBank/DDBJ databases">
        <title>Whole genome sequence of Jiella sp. KSK16Y-1.</title>
        <authorList>
            <person name="Tuo L."/>
        </authorList>
    </citation>
    <scope>NUCLEOTIDE SEQUENCE [LARGE SCALE GENOMIC DNA]</scope>
    <source>
        <strain evidence="6 7">KSK16Y-1</strain>
    </source>
</reference>
<proteinExistence type="inferred from homology"/>
<keyword evidence="2" id="KW-0436">Ligase</keyword>
<organism evidence="6 7">
    <name type="scientific">Jiella mangrovi</name>
    <dbReference type="NCBI Taxonomy" id="2821407"/>
    <lineage>
        <taxon>Bacteria</taxon>
        <taxon>Pseudomonadati</taxon>
        <taxon>Pseudomonadota</taxon>
        <taxon>Alphaproteobacteria</taxon>
        <taxon>Hyphomicrobiales</taxon>
        <taxon>Aurantimonadaceae</taxon>
        <taxon>Jiella</taxon>
    </lineage>
</organism>
<gene>
    <name evidence="6" type="ORF">J6595_03025</name>
</gene>
<dbReference type="SUPFAM" id="SSF56801">
    <property type="entry name" value="Acetyl-CoA synthetase-like"/>
    <property type="match status" value="1"/>
</dbReference>
<feature type="transmembrane region" description="Helical" evidence="3">
    <location>
        <begin position="229"/>
        <end position="247"/>
    </location>
</feature>
<dbReference type="EMBL" id="JAGJCF010000002">
    <property type="protein sequence ID" value="MBP0614546.1"/>
    <property type="molecule type" value="Genomic_DNA"/>
</dbReference>
<evidence type="ECO:0000256" key="3">
    <source>
        <dbReference type="SAM" id="Phobius"/>
    </source>
</evidence>
<dbReference type="PROSITE" id="PS00455">
    <property type="entry name" value="AMP_BINDING"/>
    <property type="match status" value="1"/>
</dbReference>
<dbReference type="Pfam" id="PF13193">
    <property type="entry name" value="AMP-binding_C"/>
    <property type="match status" value="1"/>
</dbReference>
<dbReference type="Gene3D" id="3.30.300.30">
    <property type="match status" value="1"/>
</dbReference>
<comment type="caution">
    <text evidence="6">The sequence shown here is derived from an EMBL/GenBank/DDBJ whole genome shotgun (WGS) entry which is preliminary data.</text>
</comment>
<dbReference type="InterPro" id="IPR020845">
    <property type="entry name" value="AMP-binding_CS"/>
</dbReference>
<dbReference type="InterPro" id="IPR042099">
    <property type="entry name" value="ANL_N_sf"/>
</dbReference>
<feature type="domain" description="AMP-binding enzyme C-terminal" evidence="5">
    <location>
        <begin position="439"/>
        <end position="517"/>
    </location>
</feature>
<evidence type="ECO:0000256" key="2">
    <source>
        <dbReference type="ARBA" id="ARBA00022598"/>
    </source>
</evidence>
<keyword evidence="3" id="KW-1133">Transmembrane helix</keyword>
<evidence type="ECO:0000256" key="1">
    <source>
        <dbReference type="ARBA" id="ARBA00006432"/>
    </source>
</evidence>
<dbReference type="PANTHER" id="PTHR43201:SF5">
    <property type="entry name" value="MEDIUM-CHAIN ACYL-COA LIGASE ACSF2, MITOCHONDRIAL"/>
    <property type="match status" value="1"/>
</dbReference>
<dbReference type="Pfam" id="PF00501">
    <property type="entry name" value="AMP-binding"/>
    <property type="match status" value="1"/>
</dbReference>
<keyword evidence="3" id="KW-0472">Membrane</keyword>
<dbReference type="RefSeq" id="WP_209592987.1">
    <property type="nucleotide sequence ID" value="NZ_JAGJCF010000002.1"/>
</dbReference>
<keyword evidence="7" id="KW-1185">Reference proteome</keyword>
<evidence type="ECO:0000259" key="4">
    <source>
        <dbReference type="Pfam" id="PF00501"/>
    </source>
</evidence>